<proteinExistence type="predicted"/>
<feature type="transmembrane region" description="Helical" evidence="1">
    <location>
        <begin position="32"/>
        <end position="52"/>
    </location>
</feature>
<reference evidence="3 4" key="1">
    <citation type="submission" date="2022-10" db="EMBL/GenBank/DDBJ databases">
        <title>Sphingomonas sp.</title>
        <authorList>
            <person name="Jin C."/>
        </authorList>
    </citation>
    <scope>NUCLEOTIDE SEQUENCE [LARGE SCALE GENOMIC DNA]</scope>
    <source>
        <strain evidence="3 4">BN140010</strain>
    </source>
</reference>
<evidence type="ECO:0000313" key="4">
    <source>
        <dbReference type="Proteomes" id="UP001526246"/>
    </source>
</evidence>
<dbReference type="InterPro" id="IPR052163">
    <property type="entry name" value="DGC-Regulatory_Protein"/>
</dbReference>
<gene>
    <name evidence="3" type="ORF">OMW55_01605</name>
</gene>
<organism evidence="3 4">
    <name type="scientific">Sphingomonas arvum</name>
    <dbReference type="NCBI Taxonomy" id="2992113"/>
    <lineage>
        <taxon>Bacteria</taxon>
        <taxon>Pseudomonadati</taxon>
        <taxon>Pseudomonadota</taxon>
        <taxon>Alphaproteobacteria</taxon>
        <taxon>Sphingomonadales</taxon>
        <taxon>Sphingomonadaceae</taxon>
        <taxon>Sphingomonas</taxon>
    </lineage>
</organism>
<keyword evidence="1" id="KW-0812">Transmembrane</keyword>
<keyword evidence="4" id="KW-1185">Reference proteome</keyword>
<dbReference type="InterPro" id="IPR029787">
    <property type="entry name" value="Nucleotide_cyclase"/>
</dbReference>
<protein>
    <submittedName>
        <fullName evidence="3">GGDEF domain-containing protein</fullName>
    </submittedName>
</protein>
<dbReference type="Gene3D" id="3.30.70.270">
    <property type="match status" value="1"/>
</dbReference>
<dbReference type="SMART" id="SM00267">
    <property type="entry name" value="GGDEF"/>
    <property type="match status" value="1"/>
</dbReference>
<dbReference type="RefSeq" id="WP_264880301.1">
    <property type="nucleotide sequence ID" value="NZ_JAPDOB010000001.1"/>
</dbReference>
<evidence type="ECO:0000259" key="2">
    <source>
        <dbReference type="PROSITE" id="PS50887"/>
    </source>
</evidence>
<evidence type="ECO:0000313" key="3">
    <source>
        <dbReference type="EMBL" id="MCW3796506.1"/>
    </source>
</evidence>
<dbReference type="CDD" id="cd01949">
    <property type="entry name" value="GGDEF"/>
    <property type="match status" value="1"/>
</dbReference>
<dbReference type="NCBIfam" id="TIGR00254">
    <property type="entry name" value="GGDEF"/>
    <property type="match status" value="1"/>
</dbReference>
<feature type="transmembrane region" description="Helical" evidence="1">
    <location>
        <begin position="99"/>
        <end position="116"/>
    </location>
</feature>
<dbReference type="InterPro" id="IPR000160">
    <property type="entry name" value="GGDEF_dom"/>
</dbReference>
<keyword evidence="1" id="KW-0472">Membrane</keyword>
<evidence type="ECO:0000256" key="1">
    <source>
        <dbReference type="SAM" id="Phobius"/>
    </source>
</evidence>
<keyword evidence="1" id="KW-1133">Transmembrane helix</keyword>
<feature type="transmembrane region" description="Helical" evidence="1">
    <location>
        <begin position="73"/>
        <end position="93"/>
    </location>
</feature>
<dbReference type="InterPro" id="IPR043128">
    <property type="entry name" value="Rev_trsase/Diguanyl_cyclase"/>
</dbReference>
<sequence>MFDNSVPMLIMSVLFILAAVLCSSNHPNLIMRYLGALGVVLSLARPTTFYLLRRRLNRATLVYSSAKRIEIRFGYLYLAFASVLGLFAAAGMWECQPAEQPLFVTLIVGYAAGAAASVSLRPWIAYPSQLAAVCPSVLVALAIGDAPRLLLAGMLLALLLGSFTSVLSRYRGAVDAIEIRYTLSAMARTDPLTGLANRVALQDAYQREIELGRERNVAIHCLDLDGFKPINDAYGHLVGDMLLAQVAARLRGMAQQREIAVRLGGDEFVFFQPDVEHRDEVDLMARRLKKVVSEPYDLGSQRVVVGVSAGFSTTEGDGLGLYRLLEIADEALYIDKALHSSSTATMRVSA</sequence>
<accession>A0ABT3JBQ3</accession>
<dbReference type="PANTHER" id="PTHR46663:SF2">
    <property type="entry name" value="GGDEF DOMAIN-CONTAINING PROTEIN"/>
    <property type="match status" value="1"/>
</dbReference>
<dbReference type="PROSITE" id="PS50887">
    <property type="entry name" value="GGDEF"/>
    <property type="match status" value="1"/>
</dbReference>
<dbReference type="Proteomes" id="UP001526246">
    <property type="component" value="Unassembled WGS sequence"/>
</dbReference>
<name>A0ABT3JBQ3_9SPHN</name>
<dbReference type="EMBL" id="JAPDOB010000001">
    <property type="protein sequence ID" value="MCW3796506.1"/>
    <property type="molecule type" value="Genomic_DNA"/>
</dbReference>
<dbReference type="SUPFAM" id="SSF55073">
    <property type="entry name" value="Nucleotide cyclase"/>
    <property type="match status" value="1"/>
</dbReference>
<comment type="caution">
    <text evidence="3">The sequence shown here is derived from an EMBL/GenBank/DDBJ whole genome shotgun (WGS) entry which is preliminary data.</text>
</comment>
<dbReference type="Pfam" id="PF00990">
    <property type="entry name" value="GGDEF"/>
    <property type="match status" value="1"/>
</dbReference>
<dbReference type="PANTHER" id="PTHR46663">
    <property type="entry name" value="DIGUANYLATE CYCLASE DGCT-RELATED"/>
    <property type="match status" value="1"/>
</dbReference>
<feature type="domain" description="GGDEF" evidence="2">
    <location>
        <begin position="215"/>
        <end position="348"/>
    </location>
</feature>